<gene>
    <name evidence="1" type="ORF">J1N35_004496</name>
</gene>
<dbReference type="AlphaFoldDB" id="A0A9D3WC98"/>
<dbReference type="Proteomes" id="UP000828251">
    <property type="component" value="Unassembled WGS sequence"/>
</dbReference>
<proteinExistence type="predicted"/>
<dbReference type="Gene3D" id="1.50.10.130">
    <property type="entry name" value="Terpene synthase, N-terminal domain"/>
    <property type="match status" value="1"/>
</dbReference>
<dbReference type="GO" id="GO:0010333">
    <property type="term" value="F:terpene synthase activity"/>
    <property type="evidence" value="ECO:0007669"/>
    <property type="project" value="InterPro"/>
</dbReference>
<dbReference type="InterPro" id="IPR036965">
    <property type="entry name" value="Terpene_synth_N_sf"/>
</dbReference>
<dbReference type="EMBL" id="JAIQCV010000002">
    <property type="protein sequence ID" value="KAH1121336.1"/>
    <property type="molecule type" value="Genomic_DNA"/>
</dbReference>
<evidence type="ECO:0000313" key="2">
    <source>
        <dbReference type="Proteomes" id="UP000828251"/>
    </source>
</evidence>
<evidence type="ECO:0000313" key="1">
    <source>
        <dbReference type="EMBL" id="KAH1121336.1"/>
    </source>
</evidence>
<accession>A0A9D3WC98</accession>
<organism evidence="1 2">
    <name type="scientific">Gossypium stocksii</name>
    <dbReference type="NCBI Taxonomy" id="47602"/>
    <lineage>
        <taxon>Eukaryota</taxon>
        <taxon>Viridiplantae</taxon>
        <taxon>Streptophyta</taxon>
        <taxon>Embryophyta</taxon>
        <taxon>Tracheophyta</taxon>
        <taxon>Spermatophyta</taxon>
        <taxon>Magnoliopsida</taxon>
        <taxon>eudicotyledons</taxon>
        <taxon>Gunneridae</taxon>
        <taxon>Pentapetalae</taxon>
        <taxon>rosids</taxon>
        <taxon>malvids</taxon>
        <taxon>Malvales</taxon>
        <taxon>Malvaceae</taxon>
        <taxon>Malvoideae</taxon>
        <taxon>Gossypium</taxon>
    </lineage>
</organism>
<dbReference type="InterPro" id="IPR008930">
    <property type="entry name" value="Terpenoid_cyclase/PrenylTrfase"/>
</dbReference>
<dbReference type="OrthoDB" id="1936865at2759"/>
<comment type="caution">
    <text evidence="1">The sequence shown here is derived from an EMBL/GenBank/DDBJ whole genome shotgun (WGS) entry which is preliminary data.</text>
</comment>
<sequence length="69" mass="8384">MFTRKSYLGMPEEDVLDEAQSFSAKHLSVLREKMERRMGEQIQQSMEYPQHWRMAWTEARDFIGIYPER</sequence>
<name>A0A9D3WC98_9ROSI</name>
<dbReference type="SUPFAM" id="SSF48239">
    <property type="entry name" value="Terpenoid cyclases/Protein prenyltransferases"/>
    <property type="match status" value="1"/>
</dbReference>
<protein>
    <submittedName>
        <fullName evidence="1">Uncharacterized protein</fullName>
    </submittedName>
</protein>
<keyword evidence="2" id="KW-1185">Reference proteome</keyword>
<reference evidence="1 2" key="1">
    <citation type="journal article" date="2021" name="Plant Biotechnol. J.">
        <title>Multi-omics assisted identification of the key and species-specific regulatory components of drought-tolerant mechanisms in Gossypium stocksii.</title>
        <authorList>
            <person name="Yu D."/>
            <person name="Ke L."/>
            <person name="Zhang D."/>
            <person name="Wu Y."/>
            <person name="Sun Y."/>
            <person name="Mei J."/>
            <person name="Sun J."/>
            <person name="Sun Y."/>
        </authorList>
    </citation>
    <scope>NUCLEOTIDE SEQUENCE [LARGE SCALE GENOMIC DNA]</scope>
    <source>
        <strain evidence="2">cv. E1</strain>
        <tissue evidence="1">Leaf</tissue>
    </source>
</reference>